<reference evidence="1 2" key="1">
    <citation type="submission" date="2020-09" db="EMBL/GenBank/DDBJ databases">
        <title>De no assembly of potato wild relative species, Solanum commersonii.</title>
        <authorList>
            <person name="Cho K."/>
        </authorList>
    </citation>
    <scope>NUCLEOTIDE SEQUENCE [LARGE SCALE GENOMIC DNA]</scope>
    <source>
        <strain evidence="1">LZ3.2</strain>
        <tissue evidence="1">Leaf</tissue>
    </source>
</reference>
<dbReference type="EMBL" id="JACXVP010000012">
    <property type="protein sequence ID" value="KAG5571519.1"/>
    <property type="molecule type" value="Genomic_DNA"/>
</dbReference>
<proteinExistence type="predicted"/>
<dbReference type="AlphaFoldDB" id="A0A9J5W857"/>
<evidence type="ECO:0000313" key="2">
    <source>
        <dbReference type="Proteomes" id="UP000824120"/>
    </source>
</evidence>
<evidence type="ECO:0000313" key="1">
    <source>
        <dbReference type="EMBL" id="KAG5571519.1"/>
    </source>
</evidence>
<name>A0A9J5W857_SOLCO</name>
<organism evidence="1 2">
    <name type="scientific">Solanum commersonii</name>
    <name type="common">Commerson's wild potato</name>
    <name type="synonym">Commerson's nightshade</name>
    <dbReference type="NCBI Taxonomy" id="4109"/>
    <lineage>
        <taxon>Eukaryota</taxon>
        <taxon>Viridiplantae</taxon>
        <taxon>Streptophyta</taxon>
        <taxon>Embryophyta</taxon>
        <taxon>Tracheophyta</taxon>
        <taxon>Spermatophyta</taxon>
        <taxon>Magnoliopsida</taxon>
        <taxon>eudicotyledons</taxon>
        <taxon>Gunneridae</taxon>
        <taxon>Pentapetalae</taxon>
        <taxon>asterids</taxon>
        <taxon>lamiids</taxon>
        <taxon>Solanales</taxon>
        <taxon>Solanaceae</taxon>
        <taxon>Solanoideae</taxon>
        <taxon>Solaneae</taxon>
        <taxon>Solanum</taxon>
    </lineage>
</organism>
<dbReference type="Proteomes" id="UP000824120">
    <property type="component" value="Chromosome 12"/>
</dbReference>
<accession>A0A9J5W857</accession>
<comment type="caution">
    <text evidence="1">The sequence shown here is derived from an EMBL/GenBank/DDBJ whole genome shotgun (WGS) entry which is preliminary data.</text>
</comment>
<keyword evidence="2" id="KW-1185">Reference proteome</keyword>
<sequence>MTKTSSSNPSDDMLIKYDLCLKNHATKFGDYLMDVEFSSMNSQSLYRPPVLQSLLFYPCLMTKTSNSNPSNDLRIKYGLCLKNHATKCGDYLMDVSVIVLSTSTSMSPISPMCYLTWLWKYIGYLSSFQDSISVSIVHQKAHFLLLS</sequence>
<protein>
    <submittedName>
        <fullName evidence="1">Uncharacterized protein</fullName>
    </submittedName>
</protein>
<gene>
    <name evidence="1" type="ORF">H5410_061285</name>
</gene>